<protein>
    <submittedName>
        <fullName evidence="1">Uncharacterized protein</fullName>
    </submittedName>
</protein>
<dbReference type="EMBL" id="JARXYA010000002">
    <property type="protein sequence ID" value="MDH6503288.1"/>
    <property type="molecule type" value="Genomic_DNA"/>
</dbReference>
<dbReference type="InterPro" id="IPR036390">
    <property type="entry name" value="WH_DNA-bd_sf"/>
</dbReference>
<dbReference type="SUPFAM" id="SSF46785">
    <property type="entry name" value="Winged helix' DNA-binding domain"/>
    <property type="match status" value="1"/>
</dbReference>
<evidence type="ECO:0000313" key="1">
    <source>
        <dbReference type="EMBL" id="MDH6503288.1"/>
    </source>
</evidence>
<reference evidence="1" key="1">
    <citation type="submission" date="2023-04" db="EMBL/GenBank/DDBJ databases">
        <title>Genome Encyclopedia of Bacteria and Archaea VI: Functional Genomics of Type Strains.</title>
        <authorList>
            <person name="Whitman W."/>
        </authorList>
    </citation>
    <scope>NUCLEOTIDE SEQUENCE</scope>
    <source>
        <strain evidence="1">Enz.4-51</strain>
    </source>
</reference>
<dbReference type="GeneID" id="83595179"/>
<dbReference type="InterPro" id="IPR036388">
    <property type="entry name" value="WH-like_DNA-bd_sf"/>
</dbReference>
<organism evidence="1 2">
    <name type="scientific">Polynucleobacter sphagniphilus</name>
    <dbReference type="NCBI Taxonomy" id="1743169"/>
    <lineage>
        <taxon>Bacteria</taxon>
        <taxon>Pseudomonadati</taxon>
        <taxon>Pseudomonadota</taxon>
        <taxon>Betaproteobacteria</taxon>
        <taxon>Burkholderiales</taxon>
        <taxon>Burkholderiaceae</taxon>
        <taxon>Polynucleobacter</taxon>
    </lineage>
</organism>
<evidence type="ECO:0000313" key="2">
    <source>
        <dbReference type="Proteomes" id="UP001161160"/>
    </source>
</evidence>
<gene>
    <name evidence="1" type="ORF">M2127_000575</name>
</gene>
<dbReference type="Proteomes" id="UP001161160">
    <property type="component" value="Unassembled WGS sequence"/>
</dbReference>
<dbReference type="Gene3D" id="1.10.10.10">
    <property type="entry name" value="Winged helix-like DNA-binding domain superfamily/Winged helix DNA-binding domain"/>
    <property type="match status" value="1"/>
</dbReference>
<proteinExistence type="predicted"/>
<dbReference type="RefSeq" id="WP_076022887.1">
    <property type="nucleotide sequence ID" value="NZ_JAQFIK010000001.1"/>
</dbReference>
<comment type="caution">
    <text evidence="1">The sequence shown here is derived from an EMBL/GenBank/DDBJ whole genome shotgun (WGS) entry which is preliminary data.</text>
</comment>
<dbReference type="AlphaFoldDB" id="A0AA43S501"/>
<accession>A0AA43S501</accession>
<keyword evidence="2" id="KW-1185">Reference proteome</keyword>
<sequence length="116" mass="13269">MSKINHSSYLRFLNCLSAMDAKKPEKKLDAIETQLLDQVMLGYTQNREILVGDLLVLSQIGSQATLHGRIKKLDRLGYIKLVTDSVDQRRKWVQPSKKALRHYEKLSQLLEMAVAS</sequence>
<name>A0AA43S501_9BURK</name>